<evidence type="ECO:0000313" key="2">
    <source>
        <dbReference type="Proteomes" id="UP000053260"/>
    </source>
</evidence>
<dbReference type="OrthoDB" id="8776710at2"/>
<dbReference type="EMBL" id="LMXB01000031">
    <property type="protein sequence ID" value="KUO20810.1"/>
    <property type="molecule type" value="Genomic_DNA"/>
</dbReference>
<sequence>MTTAAQPDPFRLPLPNPATPVVPAHLVVAEHAHLNANYGALVWPMAPLIADPSQGRRSIFWENCPAAFREELRLVAWTFINGELRRTFLKEHGVRMRSRLSAGATPATVVYWMQLARWLDKRGIRTLAACDRSVLHEYGVFVRDTATGRQVAVKTLTAVTRLWAYDELSARPTGMARPPWDEFGADDYLPAATSYGGENEREPLAEETTGPLLVWAIRVIEDLADDILAAWAQARRLRDTATRTPSTPAGSAALDAYLDAMTAVGKALPAVVLKGKSRLACIYIAARTGASLNQVTVRNQRRGLTRSVAERPGPCPLDLPVTGKIAGAPWREVLDFHEAPVLMRHLGTAAFIICAYLTGMRPQENGAELHLMQHSAGFKYA</sequence>
<dbReference type="RefSeq" id="WP_067020002.1">
    <property type="nucleotide sequence ID" value="NZ_KQ949080.1"/>
</dbReference>
<comment type="caution">
    <text evidence="1">The sequence shown here is derived from an EMBL/GenBank/DDBJ whole genome shotgun (WGS) entry which is preliminary data.</text>
</comment>
<name>A0A117S188_9ACTN</name>
<gene>
    <name evidence="1" type="ORF">AQJ91_12980</name>
</gene>
<accession>A0A117S188</accession>
<dbReference type="AlphaFoldDB" id="A0A117S188"/>
<reference evidence="1 2" key="1">
    <citation type="submission" date="2015-10" db="EMBL/GenBank/DDBJ databases">
        <title>Draft genome sequence of Streptomyces sp. RV15, isolated from a marine sponge.</title>
        <authorList>
            <person name="Ruckert C."/>
            <person name="Abdelmohsen U.R."/>
            <person name="Winkler A."/>
            <person name="Hentschel U."/>
            <person name="Kalinowski J."/>
            <person name="Kampfer P."/>
            <person name="Glaeser S."/>
        </authorList>
    </citation>
    <scope>NUCLEOTIDE SEQUENCE [LARGE SCALE GENOMIC DNA]</scope>
    <source>
        <strain evidence="1 2">RV15</strain>
    </source>
</reference>
<organism evidence="1 2">
    <name type="scientific">Streptomyces dysideae</name>
    <dbReference type="NCBI Taxonomy" id="909626"/>
    <lineage>
        <taxon>Bacteria</taxon>
        <taxon>Bacillati</taxon>
        <taxon>Actinomycetota</taxon>
        <taxon>Actinomycetes</taxon>
        <taxon>Kitasatosporales</taxon>
        <taxon>Streptomycetaceae</taxon>
        <taxon>Streptomyces</taxon>
    </lineage>
</organism>
<dbReference type="Proteomes" id="UP000053260">
    <property type="component" value="Unassembled WGS sequence"/>
</dbReference>
<evidence type="ECO:0008006" key="3">
    <source>
        <dbReference type="Google" id="ProtNLM"/>
    </source>
</evidence>
<keyword evidence="2" id="KW-1185">Reference proteome</keyword>
<dbReference type="STRING" id="909626.AQJ91_12980"/>
<protein>
    <recommendedName>
        <fullName evidence="3">Integrase</fullName>
    </recommendedName>
</protein>
<evidence type="ECO:0000313" key="1">
    <source>
        <dbReference type="EMBL" id="KUO20810.1"/>
    </source>
</evidence>
<proteinExistence type="predicted"/>